<feature type="domain" description="TfoX N-terminal" evidence="1">
    <location>
        <begin position="13"/>
        <end position="105"/>
    </location>
</feature>
<dbReference type="RefSeq" id="WP_061541675.1">
    <property type="nucleotide sequence ID" value="NZ_CP013232.1"/>
</dbReference>
<proteinExistence type="predicted"/>
<evidence type="ECO:0000313" key="3">
    <source>
        <dbReference type="Proteomes" id="UP000072421"/>
    </source>
</evidence>
<organism evidence="2">
    <name type="scientific">Collimonas fungivorans</name>
    <dbReference type="NCBI Taxonomy" id="158899"/>
    <lineage>
        <taxon>Bacteria</taxon>
        <taxon>Pseudomonadati</taxon>
        <taxon>Pseudomonadota</taxon>
        <taxon>Betaproteobacteria</taxon>
        <taxon>Burkholderiales</taxon>
        <taxon>Oxalobacteraceae</taxon>
        <taxon>Collimonas</taxon>
    </lineage>
</organism>
<dbReference type="PANTHER" id="PTHR36121">
    <property type="entry name" value="PROTEIN SXY"/>
    <property type="match status" value="1"/>
</dbReference>
<dbReference type="PANTHER" id="PTHR36121:SF1">
    <property type="entry name" value="PROTEIN SXY"/>
    <property type="match status" value="1"/>
</dbReference>
<reference evidence="2 3" key="1">
    <citation type="submission" date="2015-11" db="EMBL/GenBank/DDBJ databases">
        <title>Exploring the genomic traits of fungus-feeding bacterial genus Collimonas.</title>
        <authorList>
            <person name="Song C."/>
            <person name="Schmidt R."/>
            <person name="de Jager V."/>
            <person name="Krzyzanowska D."/>
            <person name="Jongedijk E."/>
            <person name="Cankar K."/>
            <person name="Beekwilder J."/>
            <person name="van Veen A."/>
            <person name="de Boer W."/>
            <person name="van Veen J.A."/>
            <person name="Garbeva P."/>
        </authorList>
    </citation>
    <scope>NUCLEOTIDE SEQUENCE [LARGE SCALE GENOMIC DNA]</scope>
    <source>
        <strain evidence="2 3">Ter6</strain>
    </source>
</reference>
<dbReference type="EMBL" id="CP013232">
    <property type="protein sequence ID" value="AMO97306.1"/>
    <property type="molecule type" value="Genomic_DNA"/>
</dbReference>
<dbReference type="InterPro" id="IPR047525">
    <property type="entry name" value="TfoX-like"/>
</dbReference>
<name>A0A127PHL8_9BURK</name>
<accession>A0A127PHL8</accession>
<evidence type="ECO:0000313" key="2">
    <source>
        <dbReference type="EMBL" id="AMO97306.1"/>
    </source>
</evidence>
<dbReference type="SUPFAM" id="SSF159894">
    <property type="entry name" value="YgaC/TfoX-N like"/>
    <property type="match status" value="1"/>
</dbReference>
<protein>
    <submittedName>
        <fullName evidence="2">TfoX N-terminal domain protein</fullName>
    </submittedName>
</protein>
<dbReference type="PATRIC" id="fig|158899.10.peg.4667"/>
<dbReference type="Proteomes" id="UP000072421">
    <property type="component" value="Chromosome"/>
</dbReference>
<evidence type="ECO:0000259" key="1">
    <source>
        <dbReference type="Pfam" id="PF04993"/>
    </source>
</evidence>
<dbReference type="OrthoDB" id="8687154at2"/>
<dbReference type="Gene3D" id="3.30.1460.30">
    <property type="entry name" value="YgaC/TfoX-N like chaperone"/>
    <property type="match status" value="1"/>
</dbReference>
<dbReference type="AlphaFoldDB" id="A0A127PHL8"/>
<gene>
    <name evidence="2" type="ORF">CFter6_4723</name>
</gene>
<dbReference type="InterPro" id="IPR007076">
    <property type="entry name" value="TfoX_N"/>
</dbReference>
<dbReference type="Pfam" id="PF04993">
    <property type="entry name" value="TfoX_N"/>
    <property type="match status" value="1"/>
</dbReference>
<sequence>MSRNDAIIDYIRELLAPLGAISARKMFGGYGVYHDSMMIALVAEGILYLKTDEETRPQFAAAGCTPCIFESKGKTIEMSYWSAPEEAMDSAPAMTPWARLAYAAAVRKANAKPAPKARKRKAA</sequence>